<proteinExistence type="predicted"/>
<dbReference type="RefSeq" id="WP_202008230.1">
    <property type="nucleotide sequence ID" value="NZ_JAERRB010000002.1"/>
</dbReference>
<reference evidence="2 3" key="1">
    <citation type="submission" date="2021-01" db="EMBL/GenBank/DDBJ databases">
        <title>Chryseolinea sp. Jin1 Genome sequencing and assembly.</title>
        <authorList>
            <person name="Kim I."/>
        </authorList>
    </citation>
    <scope>NUCLEOTIDE SEQUENCE [LARGE SCALE GENOMIC DNA]</scope>
    <source>
        <strain evidence="2 3">Jin1</strain>
    </source>
</reference>
<keyword evidence="1" id="KW-1133">Transmembrane helix</keyword>
<dbReference type="Gene3D" id="3.40.50.360">
    <property type="match status" value="1"/>
</dbReference>
<dbReference type="EMBL" id="JAERRB010000002">
    <property type="protein sequence ID" value="MBL0740855.1"/>
    <property type="molecule type" value="Genomic_DNA"/>
</dbReference>
<keyword evidence="3" id="KW-1185">Reference proteome</keyword>
<keyword evidence="1" id="KW-0812">Transmembrane</keyword>
<accession>A0ABS1KND4</accession>
<keyword evidence="1" id="KW-0472">Membrane</keyword>
<gene>
    <name evidence="2" type="ORF">JI741_06470</name>
</gene>
<comment type="caution">
    <text evidence="2">The sequence shown here is derived from an EMBL/GenBank/DDBJ whole genome shotgun (WGS) entry which is preliminary data.</text>
</comment>
<evidence type="ECO:0008006" key="4">
    <source>
        <dbReference type="Google" id="ProtNLM"/>
    </source>
</evidence>
<protein>
    <recommendedName>
        <fullName evidence="4">Dialkylrecorsinol condensing enzyme</fullName>
    </recommendedName>
</protein>
<feature type="transmembrane region" description="Helical" evidence="1">
    <location>
        <begin position="258"/>
        <end position="279"/>
    </location>
</feature>
<name>A0ABS1KND4_9BACT</name>
<dbReference type="SUPFAM" id="SSF52218">
    <property type="entry name" value="Flavoproteins"/>
    <property type="match status" value="1"/>
</dbReference>
<organism evidence="2 3">
    <name type="scientific">Chryseolinea lacunae</name>
    <dbReference type="NCBI Taxonomy" id="2801331"/>
    <lineage>
        <taxon>Bacteria</taxon>
        <taxon>Pseudomonadati</taxon>
        <taxon>Bacteroidota</taxon>
        <taxon>Cytophagia</taxon>
        <taxon>Cytophagales</taxon>
        <taxon>Fulvivirgaceae</taxon>
        <taxon>Chryseolinea</taxon>
    </lineage>
</organism>
<evidence type="ECO:0000313" key="2">
    <source>
        <dbReference type="EMBL" id="MBL0740855.1"/>
    </source>
</evidence>
<dbReference type="InterPro" id="IPR029039">
    <property type="entry name" value="Flavoprotein-like_sf"/>
</dbReference>
<evidence type="ECO:0000313" key="3">
    <source>
        <dbReference type="Proteomes" id="UP000613030"/>
    </source>
</evidence>
<sequence length="307" mass="35616">MKKILILYFTQSGQSLNILQTMAKPFIRAGHRVHFEEIQPVEKFPFPWSAFDFFNAFPETFGQKPMTLKSLSAQAFEAYDLVILGYQPWFLTPSRPVSSFLQSDDAKRVLKQRDVVTILGCRNMWLGAQEKMKRRLLENEGRLRGHIALVDRMGNLTSLITILRWMFTGNRKPFWFFPAAGVTEADVQHSETFGELINHALEKENYDTLQTELNKEGAIEIKSNLVLMERRGQKAFSVWSKFIASGGSVQSTGRKIRVYIFMYLLPTAIFFLSPLLWLLSKIQLTVKRKELLEDVEYYKQNSLRQSR</sequence>
<dbReference type="Proteomes" id="UP000613030">
    <property type="component" value="Unassembled WGS sequence"/>
</dbReference>
<evidence type="ECO:0000256" key="1">
    <source>
        <dbReference type="SAM" id="Phobius"/>
    </source>
</evidence>